<sequence length="290" mass="31711">MFETTFSVLQESPLAIVPLAIIVWFIARTVLWSGVLSWVARWVFVLGVIPPFGLFLFAELLGSGLVRDLARALLDGEVRLTIRVLTGIDSLISAVLRAFVQFVAGLVPTDLLASFMSALPSWNPFEVLSTVGFLFAVFVVHFVTGVVVIRLTQREDSLSVADTWLTVSGLVLFVSGMVWTLLQSNSLEFGRFELQIAVLASSMGLISGVAASNLFVDFPTGWADNLKDGPEGSDTPQDETTSRSETRATDTPERSPSQTSEPMPGQETDISRFITGLHRLQGAIRSIFRR</sequence>
<feature type="region of interest" description="Disordered" evidence="1">
    <location>
        <begin position="226"/>
        <end position="267"/>
    </location>
</feature>
<dbReference type="AlphaFoldDB" id="M0AM07"/>
<feature type="transmembrane region" description="Helical" evidence="2">
    <location>
        <begin position="127"/>
        <end position="151"/>
    </location>
</feature>
<proteinExistence type="predicted"/>
<evidence type="ECO:0000313" key="4">
    <source>
        <dbReference type="Proteomes" id="UP000011591"/>
    </source>
</evidence>
<dbReference type="EMBL" id="AOIP01000056">
    <property type="protein sequence ID" value="ELY99554.1"/>
    <property type="molecule type" value="Genomic_DNA"/>
</dbReference>
<feature type="compositionally biased region" description="Basic and acidic residues" evidence="1">
    <location>
        <begin position="240"/>
        <end position="253"/>
    </location>
</feature>
<keyword evidence="2" id="KW-1133">Transmembrane helix</keyword>
<dbReference type="Proteomes" id="UP000011591">
    <property type="component" value="Unassembled WGS sequence"/>
</dbReference>
<evidence type="ECO:0000256" key="1">
    <source>
        <dbReference type="SAM" id="MobiDB-lite"/>
    </source>
</evidence>
<comment type="caution">
    <text evidence="3">The sequence shown here is derived from an EMBL/GenBank/DDBJ whole genome shotgun (WGS) entry which is preliminary data.</text>
</comment>
<feature type="transmembrane region" description="Helical" evidence="2">
    <location>
        <begin position="39"/>
        <end position="61"/>
    </location>
</feature>
<accession>M0AM07</accession>
<dbReference type="PATRIC" id="fig|1227491.4.peg.3995"/>
<feature type="transmembrane region" description="Helical" evidence="2">
    <location>
        <begin position="82"/>
        <end position="107"/>
    </location>
</feature>
<feature type="transmembrane region" description="Helical" evidence="2">
    <location>
        <begin position="194"/>
        <end position="216"/>
    </location>
</feature>
<name>M0AM07_9EURY</name>
<keyword evidence="2" id="KW-0472">Membrane</keyword>
<protein>
    <submittedName>
        <fullName evidence="3">Uncharacterized protein</fullName>
    </submittedName>
</protein>
<dbReference type="RefSeq" id="WP_006667346.1">
    <property type="nucleotide sequence ID" value="NZ_AOIP01000056.1"/>
</dbReference>
<evidence type="ECO:0000256" key="2">
    <source>
        <dbReference type="SAM" id="Phobius"/>
    </source>
</evidence>
<feature type="transmembrane region" description="Helical" evidence="2">
    <location>
        <begin position="12"/>
        <end position="33"/>
    </location>
</feature>
<feature type="transmembrane region" description="Helical" evidence="2">
    <location>
        <begin position="163"/>
        <end position="182"/>
    </location>
</feature>
<dbReference type="OrthoDB" id="350932at2157"/>
<keyword evidence="2" id="KW-0812">Transmembrane</keyword>
<reference evidence="3 4" key="1">
    <citation type="journal article" date="2014" name="PLoS Genet.">
        <title>Phylogenetically driven sequencing of extremely halophilic archaea reveals strategies for static and dynamic osmo-response.</title>
        <authorList>
            <person name="Becker E.A."/>
            <person name="Seitzer P.M."/>
            <person name="Tritt A."/>
            <person name="Larsen D."/>
            <person name="Krusor M."/>
            <person name="Yao A.I."/>
            <person name="Wu D."/>
            <person name="Madern D."/>
            <person name="Eisen J.A."/>
            <person name="Darling A.E."/>
            <person name="Facciotti M.T."/>
        </authorList>
    </citation>
    <scope>NUCLEOTIDE SEQUENCE [LARGE SCALE GENOMIC DNA]</scope>
    <source>
        <strain evidence="3 4">DSM 13077</strain>
    </source>
</reference>
<gene>
    <name evidence="3" type="ORF">C480_19824</name>
</gene>
<organism evidence="3 4">
    <name type="scientific">Natrialba aegyptia DSM 13077</name>
    <dbReference type="NCBI Taxonomy" id="1227491"/>
    <lineage>
        <taxon>Archaea</taxon>
        <taxon>Methanobacteriati</taxon>
        <taxon>Methanobacteriota</taxon>
        <taxon>Stenosarchaea group</taxon>
        <taxon>Halobacteria</taxon>
        <taxon>Halobacteriales</taxon>
        <taxon>Natrialbaceae</taxon>
        <taxon>Natrialba</taxon>
    </lineage>
</organism>
<evidence type="ECO:0000313" key="3">
    <source>
        <dbReference type="EMBL" id="ELY99554.1"/>
    </source>
</evidence>
<keyword evidence="4" id="KW-1185">Reference proteome</keyword>